<evidence type="ECO:0000256" key="12">
    <source>
        <dbReference type="RuleBase" id="RU000512"/>
    </source>
</evidence>
<dbReference type="EMBL" id="QAOK01000002">
    <property type="protein sequence ID" value="PTQ83176.1"/>
    <property type="molecule type" value="Genomic_DNA"/>
</dbReference>
<evidence type="ECO:0000256" key="10">
    <source>
        <dbReference type="PIRSR" id="PIRSR614732-1"/>
    </source>
</evidence>
<evidence type="ECO:0000256" key="4">
    <source>
        <dbReference type="ARBA" id="ARBA00022793"/>
    </source>
</evidence>
<accession>A0A2T5IH79</accession>
<evidence type="ECO:0000259" key="13">
    <source>
        <dbReference type="SMART" id="SM00934"/>
    </source>
</evidence>
<keyword evidence="4 9" id="KW-0210">Decarboxylase</keyword>
<evidence type="ECO:0000256" key="2">
    <source>
        <dbReference type="ARBA" id="ARBA00004861"/>
    </source>
</evidence>
<dbReference type="InterPro" id="IPR013785">
    <property type="entry name" value="Aldolase_TIM"/>
</dbReference>
<dbReference type="GO" id="GO:0005829">
    <property type="term" value="C:cytosol"/>
    <property type="evidence" value="ECO:0007669"/>
    <property type="project" value="TreeGrafter"/>
</dbReference>
<feature type="binding site" evidence="9 11">
    <location>
        <position position="210"/>
    </location>
    <ligand>
        <name>substrate</name>
    </ligand>
</feature>
<dbReference type="InterPro" id="IPR001754">
    <property type="entry name" value="OMPdeCOase_dom"/>
</dbReference>
<dbReference type="FunFam" id="3.20.20.70:FF:000015">
    <property type="entry name" value="Orotidine 5'-phosphate decarboxylase"/>
    <property type="match status" value="1"/>
</dbReference>
<dbReference type="GO" id="GO:0044205">
    <property type="term" value="P:'de novo' UMP biosynthetic process"/>
    <property type="evidence" value="ECO:0007669"/>
    <property type="project" value="UniProtKB-UniRule"/>
</dbReference>
<dbReference type="NCBIfam" id="TIGR01740">
    <property type="entry name" value="pyrF"/>
    <property type="match status" value="1"/>
</dbReference>
<dbReference type="AlphaFoldDB" id="A0A2T5IH79"/>
<evidence type="ECO:0000256" key="1">
    <source>
        <dbReference type="ARBA" id="ARBA00002356"/>
    </source>
</evidence>
<feature type="binding site" evidence="9 11">
    <location>
        <position position="230"/>
    </location>
    <ligand>
        <name>substrate</name>
    </ligand>
</feature>
<dbReference type="SMART" id="SM00934">
    <property type="entry name" value="OMPdecase"/>
    <property type="match status" value="1"/>
</dbReference>
<feature type="domain" description="Orotidine 5'-phosphate decarboxylase" evidence="13">
    <location>
        <begin position="28"/>
        <end position="246"/>
    </location>
</feature>
<feature type="binding site" evidence="9 11">
    <location>
        <position position="231"/>
    </location>
    <ligand>
        <name>substrate</name>
    </ligand>
</feature>
<evidence type="ECO:0000256" key="5">
    <source>
        <dbReference type="ARBA" id="ARBA00022975"/>
    </source>
</evidence>
<dbReference type="Gene3D" id="3.20.20.70">
    <property type="entry name" value="Aldolase class I"/>
    <property type="match status" value="1"/>
</dbReference>
<evidence type="ECO:0000256" key="11">
    <source>
        <dbReference type="PIRSR" id="PIRSR614732-2"/>
    </source>
</evidence>
<feature type="binding site" evidence="9 11">
    <location>
        <position position="140"/>
    </location>
    <ligand>
        <name>substrate</name>
    </ligand>
</feature>
<dbReference type="NCBIfam" id="NF001273">
    <property type="entry name" value="PRK00230.1"/>
    <property type="match status" value="1"/>
</dbReference>
<feature type="active site" description="For OMPdecase activity" evidence="10">
    <location>
        <position position="83"/>
    </location>
</feature>
<feature type="active site" description="Proton donor" evidence="9">
    <location>
        <position position="85"/>
    </location>
</feature>
<dbReference type="PANTHER" id="PTHR32119:SF2">
    <property type="entry name" value="OROTIDINE 5'-PHOSPHATE DECARBOXYLASE"/>
    <property type="match status" value="1"/>
</dbReference>
<dbReference type="PANTHER" id="PTHR32119">
    <property type="entry name" value="OROTIDINE 5'-PHOSPHATE DECARBOXYLASE"/>
    <property type="match status" value="1"/>
</dbReference>
<evidence type="ECO:0000256" key="3">
    <source>
        <dbReference type="ARBA" id="ARBA00011738"/>
    </source>
</evidence>
<feature type="binding site" evidence="9">
    <location>
        <begin position="83"/>
        <end position="92"/>
    </location>
    <ligand>
        <name>substrate</name>
    </ligand>
</feature>
<feature type="binding site" evidence="9 11">
    <location>
        <position position="34"/>
    </location>
    <ligand>
        <name>substrate</name>
    </ligand>
</feature>
<evidence type="ECO:0000256" key="6">
    <source>
        <dbReference type="ARBA" id="ARBA00023239"/>
    </source>
</evidence>
<dbReference type="HAMAP" id="MF_01200_B">
    <property type="entry name" value="OMPdecase_type1_B"/>
    <property type="match status" value="1"/>
</dbReference>
<feature type="active site" description="For OMPdecase activity" evidence="10">
    <location>
        <position position="85"/>
    </location>
</feature>
<evidence type="ECO:0000313" key="14">
    <source>
        <dbReference type="EMBL" id="PTQ83176.1"/>
    </source>
</evidence>
<organism evidence="14 15">
    <name type="scientific">Nitrosospira multiformis</name>
    <dbReference type="NCBI Taxonomy" id="1231"/>
    <lineage>
        <taxon>Bacteria</taxon>
        <taxon>Pseudomonadati</taxon>
        <taxon>Pseudomonadota</taxon>
        <taxon>Betaproteobacteria</taxon>
        <taxon>Nitrosomonadales</taxon>
        <taxon>Nitrosomonadaceae</taxon>
        <taxon>Nitrosospira</taxon>
    </lineage>
</organism>
<keyword evidence="5 9" id="KW-0665">Pyrimidine biosynthesis</keyword>
<comment type="function">
    <text evidence="1 9">Catalyzes the decarboxylation of orotidine 5'-monophosphate (OMP) to uridine 5'-monophosphate (UMP).</text>
</comment>
<evidence type="ECO:0000256" key="8">
    <source>
        <dbReference type="ARBA" id="ARBA00061012"/>
    </source>
</evidence>
<evidence type="ECO:0000313" key="15">
    <source>
        <dbReference type="Proteomes" id="UP000244152"/>
    </source>
</evidence>
<dbReference type="UniPathway" id="UPA00070">
    <property type="reaction ID" value="UER00120"/>
</dbReference>
<comment type="catalytic activity">
    <reaction evidence="7 9 12">
        <text>orotidine 5'-phosphate + H(+) = UMP + CO2</text>
        <dbReference type="Rhea" id="RHEA:11596"/>
        <dbReference type="ChEBI" id="CHEBI:15378"/>
        <dbReference type="ChEBI" id="CHEBI:16526"/>
        <dbReference type="ChEBI" id="CHEBI:57538"/>
        <dbReference type="ChEBI" id="CHEBI:57865"/>
        <dbReference type="EC" id="4.1.1.23"/>
    </reaction>
</comment>
<comment type="subunit">
    <text evidence="3 9">Homodimer.</text>
</comment>
<reference evidence="14 15" key="1">
    <citation type="submission" date="2018-04" db="EMBL/GenBank/DDBJ databases">
        <title>Active sludge and wastewater microbial communities from Klosterneuburg, Austria.</title>
        <authorList>
            <person name="Wagner M."/>
        </authorList>
    </citation>
    <scope>NUCLEOTIDE SEQUENCE [LARGE SCALE GENOMIC DNA]</scope>
    <source>
        <strain evidence="14 15">Nl12</strain>
    </source>
</reference>
<dbReference type="SUPFAM" id="SSF51366">
    <property type="entry name" value="Ribulose-phoshate binding barrel"/>
    <property type="match status" value="1"/>
</dbReference>
<name>A0A2T5IH79_9PROT</name>
<dbReference type="PROSITE" id="PS00156">
    <property type="entry name" value="OMPDECASE"/>
    <property type="match status" value="1"/>
</dbReference>
<dbReference type="EC" id="4.1.1.23" evidence="9"/>
<feature type="active site" description="For OMPdecase activity" evidence="10">
    <location>
        <position position="88"/>
    </location>
</feature>
<dbReference type="InterPro" id="IPR011060">
    <property type="entry name" value="RibuloseP-bd_barrel"/>
</dbReference>
<comment type="similarity">
    <text evidence="8 9">Belongs to the OMP decarboxylase family. Type 1 subfamily.</text>
</comment>
<gene>
    <name evidence="9" type="primary">pyrF</name>
    <name evidence="14" type="ORF">C8R21_102179</name>
</gene>
<dbReference type="InterPro" id="IPR014732">
    <property type="entry name" value="OMPdecase"/>
</dbReference>
<dbReference type="NCBIfam" id="NF010386">
    <property type="entry name" value="PRK13813.1"/>
    <property type="match status" value="1"/>
</dbReference>
<comment type="caution">
    <text evidence="14">The sequence shown here is derived from an EMBL/GenBank/DDBJ whole genome shotgun (WGS) entry which is preliminary data.</text>
</comment>
<dbReference type="Pfam" id="PF00215">
    <property type="entry name" value="OMPdecase"/>
    <property type="match status" value="1"/>
</dbReference>
<dbReference type="CDD" id="cd04725">
    <property type="entry name" value="OMP_decarboxylase_like"/>
    <property type="match status" value="1"/>
</dbReference>
<protein>
    <recommendedName>
        <fullName evidence="9">Orotidine 5'-phosphate decarboxylase</fullName>
        <ecNumber evidence="9">4.1.1.23</ecNumber>
    </recommendedName>
    <alternativeName>
        <fullName evidence="9">OMP decarboxylase</fullName>
        <shortName evidence="9">OMPDCase</shortName>
        <shortName evidence="9">OMPdecase</shortName>
    </alternativeName>
</protein>
<dbReference type="Proteomes" id="UP000244152">
    <property type="component" value="Unassembled WGS sequence"/>
</dbReference>
<dbReference type="InterPro" id="IPR047596">
    <property type="entry name" value="OMPdecase_bac"/>
</dbReference>
<proteinExistence type="inferred from homology"/>
<sequence>MTSRTLICNPLYLPVISVPDKLRMNDPRIIVALDFPDSMSALNLVARLDPSLCRLKVGKELFTAAGPQLVETMMGKGFEIFLDLKFHDIPTTVANACRTAAALGVWMMNVHALGGRRMLAAAREAVTPGTARLIAVTLLTSMDQSDLDEVGLKGEPQDVVQRLASLTRDCGLDGVVCSALEASRLRKAMGADFCLVTPGIRPADSSPDEQRRISTPRQAIENGSDYLVIGRPITQATEPVEMLSRLNKDIEDIRDVSHFDNF</sequence>
<feature type="binding site" evidence="9 11">
    <location>
        <position position="56"/>
    </location>
    <ligand>
        <name>substrate</name>
    </ligand>
</feature>
<dbReference type="InterPro" id="IPR018089">
    <property type="entry name" value="OMPdecase_AS"/>
</dbReference>
<evidence type="ECO:0000256" key="9">
    <source>
        <dbReference type="HAMAP-Rule" id="MF_01200"/>
    </source>
</evidence>
<dbReference type="GO" id="GO:0004590">
    <property type="term" value="F:orotidine-5'-phosphate decarboxylase activity"/>
    <property type="evidence" value="ECO:0007669"/>
    <property type="project" value="UniProtKB-UniRule"/>
</dbReference>
<keyword evidence="6 9" id="KW-0456">Lyase</keyword>
<dbReference type="GO" id="GO:0006207">
    <property type="term" value="P:'de novo' pyrimidine nucleobase biosynthetic process"/>
    <property type="evidence" value="ECO:0007669"/>
    <property type="project" value="InterPro"/>
</dbReference>
<comment type="pathway">
    <text evidence="2 9 12">Pyrimidine metabolism; UMP biosynthesis via de novo pathway; UMP from orotate: step 2/2.</text>
</comment>
<evidence type="ECO:0000256" key="7">
    <source>
        <dbReference type="ARBA" id="ARBA00049157"/>
    </source>
</evidence>
<feature type="binding site" evidence="9 11">
    <location>
        <position position="201"/>
    </location>
    <ligand>
        <name>substrate</name>
    </ligand>
</feature>